<gene>
    <name evidence="1" type="ORF">ACFQ07_09375</name>
</gene>
<reference evidence="2" key="1">
    <citation type="journal article" date="2019" name="Int. J. Syst. Evol. Microbiol.">
        <title>The Global Catalogue of Microorganisms (GCM) 10K type strain sequencing project: providing services to taxonomists for standard genome sequencing and annotation.</title>
        <authorList>
            <consortium name="The Broad Institute Genomics Platform"/>
            <consortium name="The Broad Institute Genome Sequencing Center for Infectious Disease"/>
            <person name="Wu L."/>
            <person name="Ma J."/>
        </authorList>
    </citation>
    <scope>NUCLEOTIDE SEQUENCE [LARGE SCALE GENOMIC DNA]</scope>
    <source>
        <strain evidence="2">JCM 31696</strain>
    </source>
</reference>
<organism evidence="1 2">
    <name type="scientific">Actinomadura adrarensis</name>
    <dbReference type="NCBI Taxonomy" id="1819600"/>
    <lineage>
        <taxon>Bacteria</taxon>
        <taxon>Bacillati</taxon>
        <taxon>Actinomycetota</taxon>
        <taxon>Actinomycetes</taxon>
        <taxon>Streptosporangiales</taxon>
        <taxon>Thermomonosporaceae</taxon>
        <taxon>Actinomadura</taxon>
    </lineage>
</organism>
<keyword evidence="2" id="KW-1185">Reference proteome</keyword>
<accession>A0ABW3CER9</accession>
<protein>
    <submittedName>
        <fullName evidence="1">Uncharacterized protein</fullName>
    </submittedName>
</protein>
<dbReference type="Proteomes" id="UP001597083">
    <property type="component" value="Unassembled WGS sequence"/>
</dbReference>
<evidence type="ECO:0000313" key="2">
    <source>
        <dbReference type="Proteomes" id="UP001597083"/>
    </source>
</evidence>
<sequence length="198" mass="22403">RGPENAQNAARDSWRMRIGRTLARWFWGTKTPTRERRTKLHLPIARDIASTSADLLFGEPPIFKIEEAEDHKAAQDRLDVLTGSHLRASLTEAAELAGGMGGIYLRICWDDQIRSHPWISPVHADAAVPEWRWDALWAVTFWKEIAVDGQRVVRHLERHERGRILHGLYEGSATNLGRAIDLDAYPETADLDPVVETG</sequence>
<name>A0ABW3CER9_9ACTN</name>
<evidence type="ECO:0000313" key="1">
    <source>
        <dbReference type="EMBL" id="MFD0852432.1"/>
    </source>
</evidence>
<feature type="non-terminal residue" evidence="1">
    <location>
        <position position="198"/>
    </location>
</feature>
<comment type="caution">
    <text evidence="1">The sequence shown here is derived from an EMBL/GenBank/DDBJ whole genome shotgun (WGS) entry which is preliminary data.</text>
</comment>
<dbReference type="EMBL" id="JBHTIR010001343">
    <property type="protein sequence ID" value="MFD0852432.1"/>
    <property type="molecule type" value="Genomic_DNA"/>
</dbReference>
<feature type="non-terminal residue" evidence="1">
    <location>
        <position position="1"/>
    </location>
</feature>
<proteinExistence type="predicted"/>